<dbReference type="InterPro" id="IPR013825">
    <property type="entry name" value="Topo_IA_cen_sub2"/>
</dbReference>
<evidence type="ECO:0000313" key="14">
    <source>
        <dbReference type="Proteomes" id="UP000306813"/>
    </source>
</evidence>
<dbReference type="PROSITE" id="PS52039">
    <property type="entry name" value="TOPO_IA_2"/>
    <property type="match status" value="1"/>
</dbReference>
<dbReference type="CDD" id="cd03362">
    <property type="entry name" value="TOPRIM_TopoIA_TopoIII"/>
    <property type="match status" value="1"/>
</dbReference>
<evidence type="ECO:0000256" key="3">
    <source>
        <dbReference type="ARBA" id="ARBA00012891"/>
    </source>
</evidence>
<dbReference type="GO" id="GO:0006265">
    <property type="term" value="P:DNA topological change"/>
    <property type="evidence" value="ECO:0007669"/>
    <property type="project" value="InterPro"/>
</dbReference>
<feature type="domain" description="Topo IA-type catalytic" evidence="12">
    <location>
        <begin position="154"/>
        <end position="601"/>
    </location>
</feature>
<dbReference type="PROSITE" id="PS50880">
    <property type="entry name" value="TOPRIM"/>
    <property type="match status" value="1"/>
</dbReference>
<dbReference type="InterPro" id="IPR013824">
    <property type="entry name" value="Topo_IA_cen_sub1"/>
</dbReference>
<dbReference type="GO" id="GO:0006310">
    <property type="term" value="P:DNA recombination"/>
    <property type="evidence" value="ECO:0007669"/>
    <property type="project" value="TreeGrafter"/>
</dbReference>
<dbReference type="SMART" id="SM00493">
    <property type="entry name" value="TOPRIM"/>
    <property type="match status" value="1"/>
</dbReference>
<evidence type="ECO:0000256" key="7">
    <source>
        <dbReference type="ARBA" id="ARBA00030003"/>
    </source>
</evidence>
<accession>A0AAX2UHP9</accession>
<name>A0AAX2UHP9_9BACT</name>
<dbReference type="SUPFAM" id="SSF56712">
    <property type="entry name" value="Prokaryotic type I DNA topoisomerase"/>
    <property type="match status" value="1"/>
</dbReference>
<feature type="domain" description="Toprim" evidence="11">
    <location>
        <begin position="1"/>
        <end position="137"/>
    </location>
</feature>
<dbReference type="InterPro" id="IPR023405">
    <property type="entry name" value="Topo_IA_core_domain"/>
</dbReference>
<dbReference type="RefSeq" id="WP_139026863.1">
    <property type="nucleotide sequence ID" value="NZ_VDBS01000055.1"/>
</dbReference>
<comment type="similarity">
    <text evidence="2">Belongs to the type IA topoisomerase family.</text>
</comment>
<dbReference type="EC" id="5.6.2.1" evidence="3"/>
<comment type="caution">
    <text evidence="13">The sequence shown here is derived from an EMBL/GenBank/DDBJ whole genome shotgun (WGS) entry which is preliminary data.</text>
</comment>
<evidence type="ECO:0000259" key="11">
    <source>
        <dbReference type="PROSITE" id="PS50880"/>
    </source>
</evidence>
<dbReference type="Gene3D" id="3.40.50.140">
    <property type="match status" value="1"/>
</dbReference>
<dbReference type="InterPro" id="IPR013826">
    <property type="entry name" value="Topo_IA_cen_sub3"/>
</dbReference>
<keyword evidence="6" id="KW-0413">Isomerase</keyword>
<evidence type="ECO:0000256" key="4">
    <source>
        <dbReference type="ARBA" id="ARBA00023029"/>
    </source>
</evidence>
<evidence type="ECO:0000256" key="2">
    <source>
        <dbReference type="ARBA" id="ARBA00009446"/>
    </source>
</evidence>
<dbReference type="PRINTS" id="PR00417">
    <property type="entry name" value="PRTPISMRASEI"/>
</dbReference>
<dbReference type="Proteomes" id="UP000306813">
    <property type="component" value="Unassembled WGS sequence"/>
</dbReference>
<dbReference type="AlphaFoldDB" id="A0AAX2UHP9"/>
<reference evidence="13 14" key="1">
    <citation type="submission" date="2019-05" db="EMBL/GenBank/DDBJ databases">
        <title>Draft genomes of eight strains of Campylobacter helveticus isolated from cats and a dog in New Zealand.</title>
        <authorList>
            <person name="Bojanic K."/>
            <person name="Midwinter A.C."/>
            <person name="Biggs P.J."/>
            <person name="Acke E."/>
            <person name="Cornelius A.J."/>
            <person name="Marshall J.C."/>
        </authorList>
    </citation>
    <scope>NUCLEOTIDE SEQUENCE [LARGE SCALE GENOMIC DNA]</scope>
    <source>
        <strain evidence="13 14">ACP123b</strain>
    </source>
</reference>
<sequence>MTLFIAEKPELARAIAEGLSGEIKERQRSHIIKGENIITHAFGHILELKKPELYNKAYEKWNLNDLPLNLPRPLKRIAKAEAKNQLSVIVNFINDARVKEIVHCGDADEEGQILIDEILAYARNNKPVMRCLINDLTPKAIAKAIKEKKSNNEFKNLSASGFARNEADFLVGLNFTRLYTLLNQNNGGNGVISVGRVQTPILGLIVHRELDFKSHKALHYYAVSGNFALNNIIINAPLKLNKDEKITEEDKALAIKTLCENKEFKAHITKESKKEYPPLPFNLLELQAETSKLYGFSPDKTLKLTQNLRETHKAISYNRSDCQYLPQSLYEEAPALIETLKANFNEDIGQNSANTSIKSKAFDDSKLSAHYAIVPLQTRLDLNKLSADELKVYTLISKRFLMQFYNPCEYESFTFTFSLETYVFETSKRVDTKLGFKEFFANNETKEHKDYESLLALNSALCQSIECKKEQTKPKPLYTMTTLLKDLNQVSKYVKDERIKKLLIEKDKDKKGESGGIGTPATRSNHIKTLIDREYIEVSKDKAQKIKATEKGINLIKALPPLLTQPDMTALWFEKQKEILNGALSKEEFLKEIDSFILELINENKGSKMQFNQTNDNKISCPKCKEGYLRELDGKFGKFFSCSAYKEGCDFKAKSVNGKPDLSPKQKIKPSEYSCPQCQKGFLVRRESKNQKGSFFYGCSEFKNGCRFLCPEENGKPKLENKAG</sequence>
<keyword evidence="5" id="KW-0238">DNA-binding</keyword>
<dbReference type="InterPro" id="IPR003601">
    <property type="entry name" value="Topo_IA_2"/>
</dbReference>
<dbReference type="InterPro" id="IPR013497">
    <property type="entry name" value="Topo_IA_cen"/>
</dbReference>
<comment type="catalytic activity">
    <reaction evidence="1">
        <text>ATP-independent breakage of single-stranded DNA, followed by passage and rejoining.</text>
        <dbReference type="EC" id="5.6.2.1"/>
    </reaction>
</comment>
<dbReference type="InterPro" id="IPR003602">
    <property type="entry name" value="Topo_IA_DNA-bd_dom"/>
</dbReference>
<evidence type="ECO:0000256" key="5">
    <source>
        <dbReference type="ARBA" id="ARBA00023125"/>
    </source>
</evidence>
<dbReference type="GO" id="GO:0006281">
    <property type="term" value="P:DNA repair"/>
    <property type="evidence" value="ECO:0007669"/>
    <property type="project" value="TreeGrafter"/>
</dbReference>
<dbReference type="Gene3D" id="1.10.460.10">
    <property type="entry name" value="Topoisomerase I, domain 2"/>
    <property type="match status" value="1"/>
</dbReference>
<evidence type="ECO:0000256" key="10">
    <source>
        <dbReference type="ARBA" id="ARBA00032877"/>
    </source>
</evidence>
<evidence type="ECO:0000259" key="12">
    <source>
        <dbReference type="PROSITE" id="PS52039"/>
    </source>
</evidence>
<dbReference type="GO" id="GO:0003677">
    <property type="term" value="F:DNA binding"/>
    <property type="evidence" value="ECO:0007669"/>
    <property type="project" value="UniProtKB-KW"/>
</dbReference>
<dbReference type="InterPro" id="IPR034144">
    <property type="entry name" value="TOPRIM_TopoIII"/>
</dbReference>
<evidence type="ECO:0000256" key="6">
    <source>
        <dbReference type="ARBA" id="ARBA00023235"/>
    </source>
</evidence>
<organism evidence="13 14">
    <name type="scientific">Campylobacter helveticus</name>
    <dbReference type="NCBI Taxonomy" id="28898"/>
    <lineage>
        <taxon>Bacteria</taxon>
        <taxon>Pseudomonadati</taxon>
        <taxon>Campylobacterota</taxon>
        <taxon>Epsilonproteobacteria</taxon>
        <taxon>Campylobacterales</taxon>
        <taxon>Campylobacteraceae</taxon>
        <taxon>Campylobacter</taxon>
    </lineage>
</organism>
<dbReference type="GO" id="GO:0043597">
    <property type="term" value="C:cytoplasmic replication fork"/>
    <property type="evidence" value="ECO:0007669"/>
    <property type="project" value="TreeGrafter"/>
</dbReference>
<evidence type="ECO:0000256" key="8">
    <source>
        <dbReference type="ARBA" id="ARBA00031985"/>
    </source>
</evidence>
<protein>
    <recommendedName>
        <fullName evidence="3">DNA topoisomerase</fullName>
        <ecNumber evidence="3">5.6.2.1</ecNumber>
    </recommendedName>
    <alternativeName>
        <fullName evidence="10">Omega-protein</fullName>
    </alternativeName>
    <alternativeName>
        <fullName evidence="9">Relaxing enzyme</fullName>
    </alternativeName>
    <alternativeName>
        <fullName evidence="7">Swivelase</fullName>
    </alternativeName>
    <alternativeName>
        <fullName evidence="8">Untwisting enzyme</fullName>
    </alternativeName>
</protein>
<dbReference type="PANTHER" id="PTHR11390">
    <property type="entry name" value="PROKARYOTIC DNA TOPOISOMERASE"/>
    <property type="match status" value="1"/>
</dbReference>
<dbReference type="Gene3D" id="2.70.20.10">
    <property type="entry name" value="Topoisomerase I, domain 3"/>
    <property type="match status" value="1"/>
</dbReference>
<evidence type="ECO:0000256" key="9">
    <source>
        <dbReference type="ARBA" id="ARBA00032235"/>
    </source>
</evidence>
<keyword evidence="4" id="KW-0799">Topoisomerase</keyword>
<dbReference type="InterPro" id="IPR006171">
    <property type="entry name" value="TOPRIM_dom"/>
</dbReference>
<dbReference type="EMBL" id="VDBS01000055">
    <property type="protein sequence ID" value="TNB56390.1"/>
    <property type="molecule type" value="Genomic_DNA"/>
</dbReference>
<proteinExistence type="inferred from homology"/>
<evidence type="ECO:0000313" key="13">
    <source>
        <dbReference type="EMBL" id="TNB56390.1"/>
    </source>
</evidence>
<dbReference type="SMART" id="SM00437">
    <property type="entry name" value="TOP1Ac"/>
    <property type="match status" value="1"/>
</dbReference>
<dbReference type="SMART" id="SM00436">
    <property type="entry name" value="TOP1Bc"/>
    <property type="match status" value="1"/>
</dbReference>
<dbReference type="GO" id="GO:0003917">
    <property type="term" value="F:DNA topoisomerase type I (single strand cut, ATP-independent) activity"/>
    <property type="evidence" value="ECO:0007669"/>
    <property type="project" value="UniProtKB-EC"/>
</dbReference>
<dbReference type="Pfam" id="PF01131">
    <property type="entry name" value="Topoisom_bac"/>
    <property type="match status" value="1"/>
</dbReference>
<dbReference type="InterPro" id="IPR000380">
    <property type="entry name" value="Topo_IA"/>
</dbReference>
<gene>
    <name evidence="13" type="ORF">FDW42_07485</name>
</gene>
<dbReference type="Gene3D" id="1.10.290.10">
    <property type="entry name" value="Topoisomerase I, domain 4"/>
    <property type="match status" value="1"/>
</dbReference>
<dbReference type="PANTHER" id="PTHR11390:SF21">
    <property type="entry name" value="DNA TOPOISOMERASE 3-ALPHA"/>
    <property type="match status" value="1"/>
</dbReference>
<dbReference type="Pfam" id="PF01751">
    <property type="entry name" value="Toprim"/>
    <property type="match status" value="1"/>
</dbReference>
<evidence type="ECO:0000256" key="1">
    <source>
        <dbReference type="ARBA" id="ARBA00000213"/>
    </source>
</evidence>